<organism evidence="4 5">
    <name type="scientific">Chitinophaga rupis</name>
    <dbReference type="NCBI Taxonomy" id="573321"/>
    <lineage>
        <taxon>Bacteria</taxon>
        <taxon>Pseudomonadati</taxon>
        <taxon>Bacteroidota</taxon>
        <taxon>Chitinophagia</taxon>
        <taxon>Chitinophagales</taxon>
        <taxon>Chitinophagaceae</taxon>
        <taxon>Chitinophaga</taxon>
    </lineage>
</organism>
<dbReference type="SUPFAM" id="SSF46689">
    <property type="entry name" value="Homeodomain-like"/>
    <property type="match status" value="1"/>
</dbReference>
<dbReference type="PRINTS" id="PR00455">
    <property type="entry name" value="HTHTETR"/>
</dbReference>
<dbReference type="SUPFAM" id="SSF48498">
    <property type="entry name" value="Tetracyclin repressor-like, C-terminal domain"/>
    <property type="match status" value="1"/>
</dbReference>
<reference evidence="4 5" key="1">
    <citation type="submission" date="2016-10" db="EMBL/GenBank/DDBJ databases">
        <authorList>
            <person name="de Groot N.N."/>
        </authorList>
    </citation>
    <scope>NUCLEOTIDE SEQUENCE [LARGE SCALE GENOMIC DNA]</scope>
    <source>
        <strain evidence="4 5">DSM 21039</strain>
    </source>
</reference>
<feature type="DNA-binding region" description="H-T-H motif" evidence="2">
    <location>
        <begin position="31"/>
        <end position="50"/>
    </location>
</feature>
<proteinExistence type="predicted"/>
<dbReference type="InterPro" id="IPR001647">
    <property type="entry name" value="HTH_TetR"/>
</dbReference>
<dbReference type="OrthoDB" id="9789566at2"/>
<dbReference type="AlphaFoldDB" id="A0A1H8CT76"/>
<dbReference type="GO" id="GO:0003677">
    <property type="term" value="F:DNA binding"/>
    <property type="evidence" value="ECO:0007669"/>
    <property type="project" value="UniProtKB-UniRule"/>
</dbReference>
<dbReference type="PANTHER" id="PTHR43479:SF11">
    <property type="entry name" value="ACREF_ENVCD OPERON REPRESSOR-RELATED"/>
    <property type="match status" value="1"/>
</dbReference>
<protein>
    <submittedName>
        <fullName evidence="4">Transcriptional regulator, TetR family</fullName>
    </submittedName>
</protein>
<dbReference type="InterPro" id="IPR036271">
    <property type="entry name" value="Tet_transcr_reg_TetR-rel_C_sf"/>
</dbReference>
<evidence type="ECO:0000259" key="3">
    <source>
        <dbReference type="PROSITE" id="PS50977"/>
    </source>
</evidence>
<keyword evidence="5" id="KW-1185">Reference proteome</keyword>
<accession>A0A1H8CT76</accession>
<dbReference type="Proteomes" id="UP000198984">
    <property type="component" value="Unassembled WGS sequence"/>
</dbReference>
<dbReference type="PANTHER" id="PTHR43479">
    <property type="entry name" value="ACREF/ENVCD OPERON REPRESSOR-RELATED"/>
    <property type="match status" value="1"/>
</dbReference>
<evidence type="ECO:0000313" key="4">
    <source>
        <dbReference type="EMBL" id="SEM98343.1"/>
    </source>
</evidence>
<dbReference type="Gene3D" id="1.10.357.10">
    <property type="entry name" value="Tetracycline Repressor, domain 2"/>
    <property type="match status" value="1"/>
</dbReference>
<feature type="domain" description="HTH tetR-type" evidence="3">
    <location>
        <begin position="8"/>
        <end position="68"/>
    </location>
</feature>
<name>A0A1H8CT76_9BACT</name>
<dbReference type="EMBL" id="FOBB01000007">
    <property type="protein sequence ID" value="SEM98343.1"/>
    <property type="molecule type" value="Genomic_DNA"/>
</dbReference>
<evidence type="ECO:0000256" key="2">
    <source>
        <dbReference type="PROSITE-ProRule" id="PRU00335"/>
    </source>
</evidence>
<keyword evidence="1 2" id="KW-0238">DNA-binding</keyword>
<gene>
    <name evidence="4" type="ORF">SAMN04488505_107220</name>
</gene>
<evidence type="ECO:0000313" key="5">
    <source>
        <dbReference type="Proteomes" id="UP000198984"/>
    </source>
</evidence>
<dbReference type="InterPro" id="IPR009057">
    <property type="entry name" value="Homeodomain-like_sf"/>
</dbReference>
<dbReference type="RefSeq" id="WP_089918260.1">
    <property type="nucleotide sequence ID" value="NZ_FOBB01000007.1"/>
</dbReference>
<dbReference type="PROSITE" id="PS50977">
    <property type="entry name" value="HTH_TETR_2"/>
    <property type="match status" value="1"/>
</dbReference>
<dbReference type="Gene3D" id="1.10.10.60">
    <property type="entry name" value="Homeodomain-like"/>
    <property type="match status" value="1"/>
</dbReference>
<dbReference type="InterPro" id="IPR050624">
    <property type="entry name" value="HTH-type_Tx_Regulator"/>
</dbReference>
<dbReference type="STRING" id="573321.SAMN04488505_107220"/>
<sequence length="199" mass="23084">MTTLAKDEVIKSDILEEAAKLFRHYGLQKTTMEDIARAVGKGKSTLYYYYKNKEEIFDAVIRKEKNMMFRNIQESVSREESAVKKLEAFTRSKMREIKRMTTLYQVVASELKICNELETSIRRNYDCTEIEILKSILQYGVVTGEFPNYDQQDIGMLAFLLVNAQRGVETALVMDQKLDEIGEMMDFLVSILMNGIRRS</sequence>
<evidence type="ECO:0000256" key="1">
    <source>
        <dbReference type="ARBA" id="ARBA00023125"/>
    </source>
</evidence>
<dbReference type="Pfam" id="PF00440">
    <property type="entry name" value="TetR_N"/>
    <property type="match status" value="1"/>
</dbReference>